<dbReference type="Gene3D" id="2.40.30.170">
    <property type="match status" value="1"/>
</dbReference>
<dbReference type="Gene3D" id="1.10.287.470">
    <property type="entry name" value="Helix hairpin bin"/>
    <property type="match status" value="1"/>
</dbReference>
<dbReference type="InterPro" id="IPR058625">
    <property type="entry name" value="MdtA-like_BSH"/>
</dbReference>
<dbReference type="InterPro" id="IPR006143">
    <property type="entry name" value="RND_pump_MFP"/>
</dbReference>
<sequence length="363" mass="39966">MTILKGRTQKFRRLALHIALLSAAATLLLLTACSEQTEQNSSAGEQPRTPIAAYEVVPRDLSRQLNLSATVQPRVVVNLNSRAQGMVSSIAVEESDYVTQGQRLAEFDVAEQQAELNRAQARAQEARLELERIRQLSDTQTIARAELERAEASYAAATAERDLWQTRLSFGVITAPTDGVITARYIQEGEAVEPREPLFVLAKMDELVILPGVSERDVRHLAVGQEVPVQLDALPDEIITGSIRRIFPAADAESRLIHVEVLLPSDSYERGVRPGFLARLPLIVDSRPDSLAVPAAAIGEDGSDRYVYQVIDHRLTRVIIQTGITRGQWTEVVDGIDAGAVVLATNPIDMRDGTRVRIVNWRG</sequence>
<keyword evidence="9" id="KW-1185">Reference proteome</keyword>
<dbReference type="Pfam" id="PF25954">
    <property type="entry name" value="Beta-barrel_RND_2"/>
    <property type="match status" value="1"/>
</dbReference>
<feature type="signal peptide" evidence="3">
    <location>
        <begin position="1"/>
        <end position="31"/>
    </location>
</feature>
<evidence type="ECO:0000313" key="8">
    <source>
        <dbReference type="EMBL" id="RUO19841.1"/>
    </source>
</evidence>
<feature type="coiled-coil region" evidence="2">
    <location>
        <begin position="109"/>
        <end position="167"/>
    </location>
</feature>
<proteinExistence type="inferred from homology"/>
<protein>
    <submittedName>
        <fullName evidence="8">Efflux RND transporter periplasmic adaptor subunit</fullName>
    </submittedName>
</protein>
<gene>
    <name evidence="8" type="ORF">CWE06_07335</name>
</gene>
<dbReference type="GO" id="GO:0015562">
    <property type="term" value="F:efflux transmembrane transporter activity"/>
    <property type="evidence" value="ECO:0007669"/>
    <property type="project" value="TreeGrafter"/>
</dbReference>
<dbReference type="InterPro" id="IPR058637">
    <property type="entry name" value="YknX-like_C"/>
</dbReference>
<dbReference type="InterPro" id="IPR058792">
    <property type="entry name" value="Beta-barrel_RND_2"/>
</dbReference>
<evidence type="ECO:0000259" key="5">
    <source>
        <dbReference type="Pfam" id="PF25917"/>
    </source>
</evidence>
<feature type="domain" description="YknX-like C-terminal permuted SH3-like" evidence="7">
    <location>
        <begin position="291"/>
        <end position="357"/>
    </location>
</feature>
<dbReference type="PANTHER" id="PTHR30469:SF38">
    <property type="entry name" value="HLYD FAMILY SECRETION PROTEIN"/>
    <property type="match status" value="1"/>
</dbReference>
<evidence type="ECO:0000313" key="9">
    <source>
        <dbReference type="Proteomes" id="UP000288212"/>
    </source>
</evidence>
<organism evidence="8 9">
    <name type="scientific">Aliidiomarina haloalkalitolerans</name>
    <dbReference type="NCBI Taxonomy" id="859059"/>
    <lineage>
        <taxon>Bacteria</taxon>
        <taxon>Pseudomonadati</taxon>
        <taxon>Pseudomonadota</taxon>
        <taxon>Gammaproteobacteria</taxon>
        <taxon>Alteromonadales</taxon>
        <taxon>Idiomarinaceae</taxon>
        <taxon>Aliidiomarina</taxon>
    </lineage>
</organism>
<dbReference type="OrthoDB" id="5696526at2"/>
<dbReference type="NCBIfam" id="TIGR01730">
    <property type="entry name" value="RND_mfp"/>
    <property type="match status" value="1"/>
</dbReference>
<evidence type="ECO:0000256" key="1">
    <source>
        <dbReference type="ARBA" id="ARBA00009477"/>
    </source>
</evidence>
<evidence type="ECO:0000259" key="7">
    <source>
        <dbReference type="Pfam" id="PF25989"/>
    </source>
</evidence>
<dbReference type="Proteomes" id="UP000288212">
    <property type="component" value="Unassembled WGS sequence"/>
</dbReference>
<dbReference type="SUPFAM" id="SSF111369">
    <property type="entry name" value="HlyD-like secretion proteins"/>
    <property type="match status" value="1"/>
</dbReference>
<dbReference type="InterPro" id="IPR058624">
    <property type="entry name" value="MdtA-like_HH"/>
</dbReference>
<dbReference type="GO" id="GO:1990281">
    <property type="term" value="C:efflux pump complex"/>
    <property type="evidence" value="ECO:0007669"/>
    <property type="project" value="TreeGrafter"/>
</dbReference>
<accession>A0A432VTM5</accession>
<evidence type="ECO:0000256" key="2">
    <source>
        <dbReference type="SAM" id="Coils"/>
    </source>
</evidence>
<comment type="similarity">
    <text evidence="1">Belongs to the membrane fusion protein (MFP) (TC 8.A.1) family.</text>
</comment>
<dbReference type="Pfam" id="PF25876">
    <property type="entry name" value="HH_MFP_RND"/>
    <property type="match status" value="1"/>
</dbReference>
<keyword evidence="3" id="KW-0732">Signal</keyword>
<feature type="domain" description="CusB-like beta-barrel" evidence="6">
    <location>
        <begin position="213"/>
        <end position="280"/>
    </location>
</feature>
<feature type="domain" description="Multidrug resistance protein MdtA-like alpha-helical hairpin" evidence="4">
    <location>
        <begin position="110"/>
        <end position="161"/>
    </location>
</feature>
<evidence type="ECO:0000259" key="6">
    <source>
        <dbReference type="Pfam" id="PF25954"/>
    </source>
</evidence>
<reference evidence="8 9" key="1">
    <citation type="journal article" date="2011" name="Front. Microbiol.">
        <title>Genomic signatures of strain selection and enhancement in Bacillus atrophaeus var. globigii, a historical biowarfare simulant.</title>
        <authorList>
            <person name="Gibbons H.S."/>
            <person name="Broomall S.M."/>
            <person name="McNew L.A."/>
            <person name="Daligault H."/>
            <person name="Chapman C."/>
            <person name="Bruce D."/>
            <person name="Karavis M."/>
            <person name="Krepps M."/>
            <person name="McGregor P.A."/>
            <person name="Hong C."/>
            <person name="Park K.H."/>
            <person name="Akmal A."/>
            <person name="Feldman A."/>
            <person name="Lin J.S."/>
            <person name="Chang W.E."/>
            <person name="Higgs B.W."/>
            <person name="Demirev P."/>
            <person name="Lindquist J."/>
            <person name="Liem A."/>
            <person name="Fochler E."/>
            <person name="Read T.D."/>
            <person name="Tapia R."/>
            <person name="Johnson S."/>
            <person name="Bishop-Lilly K.A."/>
            <person name="Detter C."/>
            <person name="Han C."/>
            <person name="Sozhamannan S."/>
            <person name="Rosenzweig C.N."/>
            <person name="Skowronski E.W."/>
        </authorList>
    </citation>
    <scope>NUCLEOTIDE SEQUENCE [LARGE SCALE GENOMIC DNA]</scope>
    <source>
        <strain evidence="8 9">AK5</strain>
    </source>
</reference>
<dbReference type="PROSITE" id="PS51257">
    <property type="entry name" value="PROKAR_LIPOPROTEIN"/>
    <property type="match status" value="1"/>
</dbReference>
<keyword evidence="2" id="KW-0175">Coiled coil</keyword>
<feature type="domain" description="Multidrug resistance protein MdtA-like barrel-sandwich hybrid" evidence="5">
    <location>
        <begin position="76"/>
        <end position="194"/>
    </location>
</feature>
<comment type="caution">
    <text evidence="8">The sequence shown here is derived from an EMBL/GenBank/DDBJ whole genome shotgun (WGS) entry which is preliminary data.</text>
</comment>
<name>A0A432VTM5_9GAMM</name>
<dbReference type="EMBL" id="PIPI01000004">
    <property type="protein sequence ID" value="RUO19841.1"/>
    <property type="molecule type" value="Genomic_DNA"/>
</dbReference>
<evidence type="ECO:0000256" key="3">
    <source>
        <dbReference type="SAM" id="SignalP"/>
    </source>
</evidence>
<dbReference type="RefSeq" id="WP_126792667.1">
    <property type="nucleotide sequence ID" value="NZ_PIPI01000004.1"/>
</dbReference>
<dbReference type="AlphaFoldDB" id="A0A432VTM5"/>
<dbReference type="PANTHER" id="PTHR30469">
    <property type="entry name" value="MULTIDRUG RESISTANCE PROTEIN MDTA"/>
    <property type="match status" value="1"/>
</dbReference>
<dbReference type="Pfam" id="PF25989">
    <property type="entry name" value="YknX_C"/>
    <property type="match status" value="1"/>
</dbReference>
<feature type="chain" id="PRO_5018996725" evidence="3">
    <location>
        <begin position="32"/>
        <end position="363"/>
    </location>
</feature>
<dbReference type="Pfam" id="PF25917">
    <property type="entry name" value="BSH_RND"/>
    <property type="match status" value="1"/>
</dbReference>
<dbReference type="Gene3D" id="2.40.50.100">
    <property type="match status" value="1"/>
</dbReference>
<dbReference type="Gene3D" id="2.40.420.20">
    <property type="match status" value="1"/>
</dbReference>
<evidence type="ECO:0000259" key="4">
    <source>
        <dbReference type="Pfam" id="PF25876"/>
    </source>
</evidence>